<evidence type="ECO:0000313" key="2">
    <source>
        <dbReference type="EMBL" id="SNT72447.1"/>
    </source>
</evidence>
<keyword evidence="1" id="KW-0812">Transmembrane</keyword>
<keyword evidence="3" id="KW-1185">Reference proteome</keyword>
<keyword evidence="1" id="KW-1133">Transmembrane helix</keyword>
<feature type="transmembrane region" description="Helical" evidence="1">
    <location>
        <begin position="91"/>
        <end position="112"/>
    </location>
</feature>
<dbReference type="InterPro" id="IPR041916">
    <property type="entry name" value="Anti_sigma_zinc_sf"/>
</dbReference>
<sequence length="231" mass="24838">MTKISDELLAAYADGEAGMADRAAVERALSQDARLRRDLERYRRLRQEIDRSFAPVLSAPTPTRLRKAIEAAAERAAAPAASLRRRLKRDCFIPAALAASFAAGLFLGVALMRAPGDDSRLLAASPALAAALDSLHDAEAIGAVRILASYRNSELRVCRRFSVSDGRLPVEGLACFAEDGAWRLAALEASAPADAYLPAGETGGLDRLTALMRPLPQDELEAFLAARRDRP</sequence>
<accession>A0A239PRW5</accession>
<evidence type="ECO:0000313" key="3">
    <source>
        <dbReference type="Proteomes" id="UP000198346"/>
    </source>
</evidence>
<dbReference type="RefSeq" id="WP_089411929.1">
    <property type="nucleotide sequence ID" value="NZ_FZQA01000002.1"/>
</dbReference>
<dbReference type="OrthoDB" id="7957022at2"/>
<dbReference type="Gene3D" id="1.10.10.1320">
    <property type="entry name" value="Anti-sigma factor, zinc-finger domain"/>
    <property type="match status" value="1"/>
</dbReference>
<keyword evidence="1" id="KW-0472">Membrane</keyword>
<dbReference type="Proteomes" id="UP000198346">
    <property type="component" value="Unassembled WGS sequence"/>
</dbReference>
<gene>
    <name evidence="2" type="ORF">SAMN06297382_1491</name>
</gene>
<reference evidence="2 3" key="1">
    <citation type="submission" date="2017-07" db="EMBL/GenBank/DDBJ databases">
        <authorList>
            <person name="Sun Z.S."/>
            <person name="Albrecht U."/>
            <person name="Echele G."/>
            <person name="Lee C.C."/>
        </authorList>
    </citation>
    <scope>NUCLEOTIDE SEQUENCE [LARGE SCALE GENOMIC DNA]</scope>
    <source>
        <strain evidence="2 3">CGMCC 1.12710</strain>
    </source>
</reference>
<dbReference type="EMBL" id="FZQA01000002">
    <property type="protein sequence ID" value="SNT72447.1"/>
    <property type="molecule type" value="Genomic_DNA"/>
</dbReference>
<evidence type="ECO:0008006" key="4">
    <source>
        <dbReference type="Google" id="ProtNLM"/>
    </source>
</evidence>
<name>A0A239PRW5_9PROT</name>
<proteinExistence type="predicted"/>
<protein>
    <recommendedName>
        <fullName evidence="4">Transmembrane transcriptional regulator (Anti-sigma factor RsiW)</fullName>
    </recommendedName>
</protein>
<dbReference type="AlphaFoldDB" id="A0A239PRW5"/>
<organism evidence="2 3">
    <name type="scientific">Amphiplicatus metriothermophilus</name>
    <dbReference type="NCBI Taxonomy" id="1519374"/>
    <lineage>
        <taxon>Bacteria</taxon>
        <taxon>Pseudomonadati</taxon>
        <taxon>Pseudomonadota</taxon>
        <taxon>Alphaproteobacteria</taxon>
        <taxon>Parvularculales</taxon>
        <taxon>Parvularculaceae</taxon>
        <taxon>Amphiplicatus</taxon>
    </lineage>
</organism>
<evidence type="ECO:0000256" key="1">
    <source>
        <dbReference type="SAM" id="Phobius"/>
    </source>
</evidence>